<gene>
    <name evidence="1" type="ORF">ACFPYI_13815</name>
</gene>
<dbReference type="RefSeq" id="WP_247415689.1">
    <property type="nucleotide sequence ID" value="NZ_JALLGW010000001.1"/>
</dbReference>
<comment type="caution">
    <text evidence="1">The sequence shown here is derived from an EMBL/GenBank/DDBJ whole genome shotgun (WGS) entry which is preliminary data.</text>
</comment>
<evidence type="ECO:0000313" key="2">
    <source>
        <dbReference type="Proteomes" id="UP001596099"/>
    </source>
</evidence>
<sequence length="99" mass="11144">MVLVRHMVIHNDIEDLKDGWVEVDTSDDPDAKTRIFKGELSGDTFVSDEGGDVYVIEEQPGDYHPPVESEMPILRRCNDPGTIAGVIHRIDETWIHESG</sequence>
<proteinExistence type="predicted"/>
<organism evidence="1 2">
    <name type="scientific">Halomarina salina</name>
    <dbReference type="NCBI Taxonomy" id="1872699"/>
    <lineage>
        <taxon>Archaea</taxon>
        <taxon>Methanobacteriati</taxon>
        <taxon>Methanobacteriota</taxon>
        <taxon>Stenosarchaea group</taxon>
        <taxon>Halobacteria</taxon>
        <taxon>Halobacteriales</taxon>
        <taxon>Natronomonadaceae</taxon>
        <taxon>Halomarina</taxon>
    </lineage>
</organism>
<evidence type="ECO:0000313" key="1">
    <source>
        <dbReference type="EMBL" id="MFC5972413.1"/>
    </source>
</evidence>
<reference evidence="1 2" key="1">
    <citation type="journal article" date="2019" name="Int. J. Syst. Evol. Microbiol.">
        <title>The Global Catalogue of Microorganisms (GCM) 10K type strain sequencing project: providing services to taxonomists for standard genome sequencing and annotation.</title>
        <authorList>
            <consortium name="The Broad Institute Genomics Platform"/>
            <consortium name="The Broad Institute Genome Sequencing Center for Infectious Disease"/>
            <person name="Wu L."/>
            <person name="Ma J."/>
        </authorList>
    </citation>
    <scope>NUCLEOTIDE SEQUENCE [LARGE SCALE GENOMIC DNA]</scope>
    <source>
        <strain evidence="1 2">CGMCC 1.12543</strain>
    </source>
</reference>
<keyword evidence="2" id="KW-1185">Reference proteome</keyword>
<protein>
    <recommendedName>
        <fullName evidence="3">YopX protein domain-containing protein</fullName>
    </recommendedName>
</protein>
<name>A0ABD5RPU3_9EURY</name>
<accession>A0ABD5RPU3</accession>
<dbReference type="Proteomes" id="UP001596099">
    <property type="component" value="Unassembled WGS sequence"/>
</dbReference>
<dbReference type="EMBL" id="JBHSQH010000001">
    <property type="protein sequence ID" value="MFC5972413.1"/>
    <property type="molecule type" value="Genomic_DNA"/>
</dbReference>
<evidence type="ECO:0008006" key="3">
    <source>
        <dbReference type="Google" id="ProtNLM"/>
    </source>
</evidence>
<dbReference type="AlphaFoldDB" id="A0ABD5RPU3"/>